<gene>
    <name evidence="1" type="ORF">GJ744_001945</name>
</gene>
<comment type="caution">
    <text evidence="1">The sequence shown here is derived from an EMBL/GenBank/DDBJ whole genome shotgun (WGS) entry which is preliminary data.</text>
</comment>
<dbReference type="Proteomes" id="UP000606974">
    <property type="component" value="Unassembled WGS sequence"/>
</dbReference>
<evidence type="ECO:0000313" key="2">
    <source>
        <dbReference type="Proteomes" id="UP000606974"/>
    </source>
</evidence>
<dbReference type="AlphaFoldDB" id="A0A8H7ASX9"/>
<reference evidence="1" key="1">
    <citation type="submission" date="2020-02" db="EMBL/GenBank/DDBJ databases">
        <authorList>
            <person name="Palmer J.M."/>
        </authorList>
    </citation>
    <scope>NUCLEOTIDE SEQUENCE</scope>
    <source>
        <strain evidence="1">EPUS1.4</strain>
        <tissue evidence="1">Thallus</tissue>
    </source>
</reference>
<protein>
    <submittedName>
        <fullName evidence="1">Uncharacterized protein</fullName>
    </submittedName>
</protein>
<keyword evidence="2" id="KW-1185">Reference proteome</keyword>
<sequence>MRRYLFFIIDRELVRISEESRFIHDFVNPYGELLQHHLIVESFIGSTLDEHSSERRMSIHYSLPRQPKPFQVNLGSLTCSNNLTYDMELVSVRGLCLADQHSSLHRRTRVGVLNLAEPS</sequence>
<organism evidence="1 2">
    <name type="scientific">Endocarpon pusillum</name>
    <dbReference type="NCBI Taxonomy" id="364733"/>
    <lineage>
        <taxon>Eukaryota</taxon>
        <taxon>Fungi</taxon>
        <taxon>Dikarya</taxon>
        <taxon>Ascomycota</taxon>
        <taxon>Pezizomycotina</taxon>
        <taxon>Eurotiomycetes</taxon>
        <taxon>Chaetothyriomycetidae</taxon>
        <taxon>Verrucariales</taxon>
        <taxon>Verrucariaceae</taxon>
        <taxon>Endocarpon</taxon>
    </lineage>
</organism>
<name>A0A8H7ASX9_9EURO</name>
<evidence type="ECO:0000313" key="1">
    <source>
        <dbReference type="EMBL" id="KAF7512377.1"/>
    </source>
</evidence>
<proteinExistence type="predicted"/>
<accession>A0A8H7ASX9</accession>
<dbReference type="EMBL" id="JAACFV010000013">
    <property type="protein sequence ID" value="KAF7512377.1"/>
    <property type="molecule type" value="Genomic_DNA"/>
</dbReference>